<comment type="similarity">
    <text evidence="2">Belongs to the SLX9 family.</text>
</comment>
<evidence type="ECO:0000256" key="1">
    <source>
        <dbReference type="ARBA" id="ARBA00004604"/>
    </source>
</evidence>
<organism evidence="6 7">
    <name type="scientific">Venustampulla echinocandica</name>
    <dbReference type="NCBI Taxonomy" id="2656787"/>
    <lineage>
        <taxon>Eukaryota</taxon>
        <taxon>Fungi</taxon>
        <taxon>Dikarya</taxon>
        <taxon>Ascomycota</taxon>
        <taxon>Pezizomycotina</taxon>
        <taxon>Leotiomycetes</taxon>
        <taxon>Helotiales</taxon>
        <taxon>Pleuroascaceae</taxon>
        <taxon>Venustampulla</taxon>
    </lineage>
</organism>
<evidence type="ECO:0000256" key="5">
    <source>
        <dbReference type="SAM" id="MobiDB-lite"/>
    </source>
</evidence>
<dbReference type="GO" id="GO:0000462">
    <property type="term" value="P:maturation of SSU-rRNA from tricistronic rRNA transcript (SSU-rRNA, 5.8S rRNA, LSU-rRNA)"/>
    <property type="evidence" value="ECO:0007669"/>
    <property type="project" value="InterPro"/>
</dbReference>
<dbReference type="OrthoDB" id="5429132at2759"/>
<comment type="subcellular location">
    <subcellularLocation>
        <location evidence="1">Nucleus</location>
        <location evidence="1">Nucleolus</location>
    </subcellularLocation>
</comment>
<keyword evidence="7" id="KW-1185">Reference proteome</keyword>
<dbReference type="GO" id="GO:0030688">
    <property type="term" value="C:preribosome, small subunit precursor"/>
    <property type="evidence" value="ECO:0007669"/>
    <property type="project" value="InterPro"/>
</dbReference>
<protein>
    <recommendedName>
        <fullName evidence="3">Ribosome biogenesis protein SLX9</fullName>
    </recommendedName>
</protein>
<dbReference type="GO" id="GO:0005730">
    <property type="term" value="C:nucleolus"/>
    <property type="evidence" value="ECO:0007669"/>
    <property type="project" value="UniProtKB-SubCell"/>
</dbReference>
<evidence type="ECO:0000313" key="7">
    <source>
        <dbReference type="Proteomes" id="UP000254866"/>
    </source>
</evidence>
<evidence type="ECO:0000313" key="6">
    <source>
        <dbReference type="EMBL" id="RDL40040.1"/>
    </source>
</evidence>
<dbReference type="GeneID" id="43592868"/>
<feature type="region of interest" description="Disordered" evidence="5">
    <location>
        <begin position="34"/>
        <end position="59"/>
    </location>
</feature>
<dbReference type="EMBL" id="NPIC01000001">
    <property type="protein sequence ID" value="RDL40040.1"/>
    <property type="molecule type" value="Genomic_DNA"/>
</dbReference>
<reference evidence="6 7" key="1">
    <citation type="journal article" date="2018" name="IMA Fungus">
        <title>IMA Genome-F 9: Draft genome sequence of Annulohypoxylon stygium, Aspergillus mulundensis, Berkeleyomyces basicola (syn. Thielaviopsis basicola), Ceratocystis smalleyi, two Cercospora beticola strains, Coleophoma cylindrospora, Fusarium fracticaudum, Phialophora cf. hyalina, and Morchella septimelata.</title>
        <authorList>
            <person name="Wingfield B.D."/>
            <person name="Bills G.F."/>
            <person name="Dong Y."/>
            <person name="Huang W."/>
            <person name="Nel W.J."/>
            <person name="Swalarsk-Parry B.S."/>
            <person name="Vaghefi N."/>
            <person name="Wilken P.M."/>
            <person name="An Z."/>
            <person name="de Beer Z.W."/>
            <person name="De Vos L."/>
            <person name="Chen L."/>
            <person name="Duong T.A."/>
            <person name="Gao Y."/>
            <person name="Hammerbacher A."/>
            <person name="Kikkert J.R."/>
            <person name="Li Y."/>
            <person name="Li H."/>
            <person name="Li K."/>
            <person name="Li Q."/>
            <person name="Liu X."/>
            <person name="Ma X."/>
            <person name="Naidoo K."/>
            <person name="Pethybridge S.J."/>
            <person name="Sun J."/>
            <person name="Steenkamp E.T."/>
            <person name="van der Nest M.A."/>
            <person name="van Wyk S."/>
            <person name="Wingfield M.J."/>
            <person name="Xiong C."/>
            <person name="Yue Q."/>
            <person name="Zhang X."/>
        </authorList>
    </citation>
    <scope>NUCLEOTIDE SEQUENCE [LARGE SCALE GENOMIC DNA]</scope>
    <source>
        <strain evidence="6 7">BP 5553</strain>
    </source>
</reference>
<dbReference type="Proteomes" id="UP000254866">
    <property type="component" value="Unassembled WGS sequence"/>
</dbReference>
<evidence type="ECO:0000256" key="2">
    <source>
        <dbReference type="ARBA" id="ARBA00011022"/>
    </source>
</evidence>
<proteinExistence type="inferred from homology"/>
<evidence type="ECO:0000256" key="3">
    <source>
        <dbReference type="ARBA" id="ARBA00021321"/>
    </source>
</evidence>
<sequence length="123" mass="13548">MKPLKRRRPGKKLVTTMEGLADSLPEIEEISKASKEGQKIKMDSLTNGPGLMKRRGKVEKVERERFGKNLAQLMGAQKAAGGETVAEAQTDSQQPSATASRFAALRAWIGQTMEKEKAFEEKS</sequence>
<gene>
    <name evidence="6" type="ORF">BP5553_00019</name>
</gene>
<name>A0A370TWY5_9HELO</name>
<dbReference type="RefSeq" id="XP_031872696.1">
    <property type="nucleotide sequence ID" value="XM_032008642.1"/>
</dbReference>
<dbReference type="InterPro" id="IPR028160">
    <property type="entry name" value="Slx9-like"/>
</dbReference>
<comment type="caution">
    <text evidence="6">The sequence shown here is derived from an EMBL/GenBank/DDBJ whole genome shotgun (WGS) entry which is preliminary data.</text>
</comment>
<dbReference type="GO" id="GO:0030686">
    <property type="term" value="C:90S preribosome"/>
    <property type="evidence" value="ECO:0007669"/>
    <property type="project" value="InterPro"/>
</dbReference>
<accession>A0A370TWY5</accession>
<dbReference type="AlphaFoldDB" id="A0A370TWY5"/>
<keyword evidence="4" id="KW-0539">Nucleus</keyword>
<evidence type="ECO:0000256" key="4">
    <source>
        <dbReference type="ARBA" id="ARBA00023242"/>
    </source>
</evidence>
<dbReference type="Pfam" id="PF15341">
    <property type="entry name" value="SLX9"/>
    <property type="match status" value="1"/>
</dbReference>